<proteinExistence type="predicted"/>
<reference evidence="2" key="1">
    <citation type="submission" date="2020-12" db="UniProtKB">
        <authorList>
            <consortium name="WormBaseParasite"/>
        </authorList>
    </citation>
    <scope>IDENTIFICATION</scope>
    <source>
        <strain evidence="2">MHco3</strain>
    </source>
</reference>
<name>A0A7I4YUP2_HAECO</name>
<keyword evidence="1" id="KW-1185">Reference proteome</keyword>
<dbReference type="Proteomes" id="UP000025227">
    <property type="component" value="Unplaced"/>
</dbReference>
<dbReference type="AlphaFoldDB" id="A0A7I4YUP2"/>
<evidence type="ECO:0000313" key="2">
    <source>
        <dbReference type="WBParaSite" id="HCON_00146130-00001"/>
    </source>
</evidence>
<protein>
    <submittedName>
        <fullName evidence="2">Uncharacterized protein</fullName>
    </submittedName>
</protein>
<sequence length="75" mass="8397">MSFSIATLKSLGEMALPAPPLDCRMVKTWSLRCRRVHEASLCMLNRNTLVAQGFNYCFCLDSFKDLPQIDGDVAV</sequence>
<accession>A0A7I4YUP2</accession>
<evidence type="ECO:0000313" key="1">
    <source>
        <dbReference type="Proteomes" id="UP000025227"/>
    </source>
</evidence>
<dbReference type="WBParaSite" id="HCON_00146130-00001">
    <property type="protein sequence ID" value="HCON_00146130-00001"/>
    <property type="gene ID" value="HCON_00146130"/>
</dbReference>
<organism evidence="1 2">
    <name type="scientific">Haemonchus contortus</name>
    <name type="common">Barber pole worm</name>
    <dbReference type="NCBI Taxonomy" id="6289"/>
    <lineage>
        <taxon>Eukaryota</taxon>
        <taxon>Metazoa</taxon>
        <taxon>Ecdysozoa</taxon>
        <taxon>Nematoda</taxon>
        <taxon>Chromadorea</taxon>
        <taxon>Rhabditida</taxon>
        <taxon>Rhabditina</taxon>
        <taxon>Rhabditomorpha</taxon>
        <taxon>Strongyloidea</taxon>
        <taxon>Trichostrongylidae</taxon>
        <taxon>Haemonchus</taxon>
    </lineage>
</organism>